<protein>
    <submittedName>
        <fullName evidence="2">DUF1772 domain-containing protein</fullName>
    </submittedName>
</protein>
<keyword evidence="1" id="KW-1133">Transmembrane helix</keyword>
<evidence type="ECO:0000313" key="3">
    <source>
        <dbReference type="Proteomes" id="UP000509367"/>
    </source>
</evidence>
<accession>A0A6N1V8W9</accession>
<gene>
    <name evidence="2" type="ORF">HTY61_01140</name>
</gene>
<feature type="transmembrane region" description="Helical" evidence="1">
    <location>
        <begin position="86"/>
        <end position="106"/>
    </location>
</feature>
<dbReference type="AlphaFoldDB" id="A0A6N1V8W9"/>
<feature type="transmembrane region" description="Helical" evidence="1">
    <location>
        <begin position="144"/>
        <end position="164"/>
    </location>
</feature>
<evidence type="ECO:0000256" key="1">
    <source>
        <dbReference type="SAM" id="Phobius"/>
    </source>
</evidence>
<dbReference type="EMBL" id="CP054836">
    <property type="protein sequence ID" value="QKV17168.1"/>
    <property type="molecule type" value="Genomic_DNA"/>
</dbReference>
<keyword evidence="1" id="KW-0472">Membrane</keyword>
<keyword evidence="3" id="KW-1185">Reference proteome</keyword>
<keyword evidence="1" id="KW-0812">Transmembrane</keyword>
<dbReference type="KEGG" id="orm:HTY61_01140"/>
<dbReference type="InterPro" id="IPR013901">
    <property type="entry name" value="Anthrone_oxy"/>
</dbReference>
<sequence>MFDQWLPWGLAGAAIASALVAGVFLAFSDFIMRSLGAARPAAGMEAMQEINRKVYRSGFIVLLIAMVPVSLAIVACTPVFAGAMAASWSIAGAVLYILGVFAVTAAGNVPMNKRLDVLDPADGDTRRYWRQYARRWTWLNHVRMAASAGSAICYLAAAMLAGQAA</sequence>
<dbReference type="RefSeq" id="WP_175275064.1">
    <property type="nucleotide sequence ID" value="NZ_CP054836.1"/>
</dbReference>
<dbReference type="Proteomes" id="UP000509367">
    <property type="component" value="Chromosome"/>
</dbReference>
<feature type="transmembrane region" description="Helical" evidence="1">
    <location>
        <begin position="59"/>
        <end position="80"/>
    </location>
</feature>
<dbReference type="Pfam" id="PF08592">
    <property type="entry name" value="Anthrone_oxy"/>
    <property type="match status" value="1"/>
</dbReference>
<feature type="transmembrane region" description="Helical" evidence="1">
    <location>
        <begin position="6"/>
        <end position="27"/>
    </location>
</feature>
<name>A0A6N1V8W9_9HYPH</name>
<reference evidence="2 3" key="1">
    <citation type="submission" date="2020-06" db="EMBL/GenBank/DDBJ databases">
        <title>Oricola thermophila sp. nov. isolated from a tidal sediments.</title>
        <authorList>
            <person name="Kwon K.K."/>
            <person name="Yang S.-H."/>
            <person name="Park M.-J."/>
        </authorList>
    </citation>
    <scope>NUCLEOTIDE SEQUENCE [LARGE SCALE GENOMIC DNA]</scope>
    <source>
        <strain evidence="2 3">MEBiC13590</strain>
    </source>
</reference>
<organism evidence="2 3">
    <name type="scientific">Oricola thermophila</name>
    <dbReference type="NCBI Taxonomy" id="2742145"/>
    <lineage>
        <taxon>Bacteria</taxon>
        <taxon>Pseudomonadati</taxon>
        <taxon>Pseudomonadota</taxon>
        <taxon>Alphaproteobacteria</taxon>
        <taxon>Hyphomicrobiales</taxon>
        <taxon>Ahrensiaceae</taxon>
        <taxon>Oricola</taxon>
    </lineage>
</organism>
<proteinExistence type="predicted"/>
<evidence type="ECO:0000313" key="2">
    <source>
        <dbReference type="EMBL" id="QKV17168.1"/>
    </source>
</evidence>